<dbReference type="AlphaFoldDB" id="A0A4Q9KIC1"/>
<feature type="region of interest" description="Disordered" evidence="12">
    <location>
        <begin position="439"/>
        <end position="462"/>
    </location>
</feature>
<dbReference type="InterPro" id="IPR036615">
    <property type="entry name" value="Mur_ligase_C_dom_sf"/>
</dbReference>
<evidence type="ECO:0000256" key="1">
    <source>
        <dbReference type="ARBA" id="ARBA00001946"/>
    </source>
</evidence>
<evidence type="ECO:0000256" key="10">
    <source>
        <dbReference type="ARBA" id="ARBA00047493"/>
    </source>
</evidence>
<dbReference type="GO" id="GO:0046872">
    <property type="term" value="F:metal ion binding"/>
    <property type="evidence" value="ECO:0007669"/>
    <property type="project" value="UniProtKB-KW"/>
</dbReference>
<dbReference type="PANTHER" id="PTHR11136:SF0">
    <property type="entry name" value="DIHYDROFOLATE SYNTHETASE-RELATED"/>
    <property type="match status" value="1"/>
</dbReference>
<dbReference type="InterPro" id="IPR013221">
    <property type="entry name" value="Mur_ligase_cen"/>
</dbReference>
<proteinExistence type="inferred from homology"/>
<evidence type="ECO:0000256" key="7">
    <source>
        <dbReference type="ARBA" id="ARBA00022840"/>
    </source>
</evidence>
<dbReference type="Pfam" id="PF02875">
    <property type="entry name" value="Mur_ligase_C"/>
    <property type="match status" value="1"/>
</dbReference>
<evidence type="ECO:0000256" key="5">
    <source>
        <dbReference type="ARBA" id="ARBA00022723"/>
    </source>
</evidence>
<dbReference type="InterPro" id="IPR036565">
    <property type="entry name" value="Mur-like_cat_sf"/>
</dbReference>
<evidence type="ECO:0000259" key="14">
    <source>
        <dbReference type="Pfam" id="PF08245"/>
    </source>
</evidence>
<comment type="similarity">
    <text evidence="2 11">Belongs to the folylpolyglutamate synthase family.</text>
</comment>
<sequence>MSTPSHAEIAATLQARWPESHPAPSLARIEALCDLLGSPQDAYPVIQITGTNGKGSTALMIDSLLRALGLRTGRISSPHLVDLTERIAIDGRPMDADAFDELVAETQPFVDLVDAQAIDGIPMTFFEVMTGLAYAAFAQAPVDVAVVEVGMGGSWDATSVADASVAVLCPIDLDHTHLLGDTVEEIAGEKAGIIKPGSVAVVAHQRPEVDEVIARRCRDVGARFVTEGDGFALLDRRVAVGGQVIRVEAAGGPVDDVLLPLHGEHMAHNAALAIAAVEAFLGGKPLAADVIAEGLGAVVAPARLEVIHRAPTVVLDTCHNPHGARATIDGVTEAFDFDPLIGITAMMRDKDVDGVLEIFAEKMDSVVCTTVASTSRGMTPDDLAAHAEEIFGPGRVFTAATMADAVDRAIALADDAGGRAGVLIAGSVIAAGEARALLVRPDADPDPDPWGESDRDDVEEDA</sequence>
<dbReference type="InterPro" id="IPR001645">
    <property type="entry name" value="Folylpolyglutamate_synth"/>
</dbReference>
<dbReference type="OrthoDB" id="9809356at2"/>
<feature type="domain" description="Mur ligase C-terminal" evidence="13">
    <location>
        <begin position="303"/>
        <end position="427"/>
    </location>
</feature>
<dbReference type="InterPro" id="IPR004101">
    <property type="entry name" value="Mur_ligase_C"/>
</dbReference>
<dbReference type="Gene3D" id="3.90.190.20">
    <property type="entry name" value="Mur ligase, C-terminal domain"/>
    <property type="match status" value="1"/>
</dbReference>
<dbReference type="EMBL" id="SDMR01000017">
    <property type="protein sequence ID" value="TBT93169.1"/>
    <property type="molecule type" value="Genomic_DNA"/>
</dbReference>
<protein>
    <recommendedName>
        <fullName evidence="3">tetrahydrofolate synthase</fullName>
        <ecNumber evidence="3">6.3.2.17</ecNumber>
    </recommendedName>
    <alternativeName>
        <fullName evidence="9">Tetrahydrofolylpolyglutamate synthase</fullName>
    </alternativeName>
</protein>
<dbReference type="RefSeq" id="WP_131172806.1">
    <property type="nucleotide sequence ID" value="NZ_FXTL01000017.1"/>
</dbReference>
<organism evidence="15 16">
    <name type="scientific">Propioniciclava tarda</name>
    <dbReference type="NCBI Taxonomy" id="433330"/>
    <lineage>
        <taxon>Bacteria</taxon>
        <taxon>Bacillati</taxon>
        <taxon>Actinomycetota</taxon>
        <taxon>Actinomycetes</taxon>
        <taxon>Propionibacteriales</taxon>
        <taxon>Propionibacteriaceae</taxon>
        <taxon>Propioniciclava</taxon>
    </lineage>
</organism>
<evidence type="ECO:0000313" key="15">
    <source>
        <dbReference type="EMBL" id="TBT93169.1"/>
    </source>
</evidence>
<feature type="domain" description="Mur ligase central" evidence="14">
    <location>
        <begin position="135"/>
        <end position="277"/>
    </location>
</feature>
<dbReference type="FunFam" id="3.40.1190.10:FF:000011">
    <property type="entry name" value="Folylpolyglutamate synthase/dihydrofolate synthase"/>
    <property type="match status" value="1"/>
</dbReference>
<dbReference type="PROSITE" id="PS01011">
    <property type="entry name" value="FOLYLPOLYGLU_SYNT_1"/>
    <property type="match status" value="1"/>
</dbReference>
<dbReference type="PIRSF" id="PIRSF001563">
    <property type="entry name" value="Folylpolyglu_synth"/>
    <property type="match status" value="1"/>
</dbReference>
<feature type="compositionally biased region" description="Acidic residues" evidence="12">
    <location>
        <begin position="444"/>
        <end position="462"/>
    </location>
</feature>
<evidence type="ECO:0000313" key="16">
    <source>
        <dbReference type="Proteomes" id="UP000291933"/>
    </source>
</evidence>
<keyword evidence="7 11" id="KW-0067">ATP-binding</keyword>
<evidence type="ECO:0000256" key="12">
    <source>
        <dbReference type="SAM" id="MobiDB-lite"/>
    </source>
</evidence>
<evidence type="ECO:0000256" key="8">
    <source>
        <dbReference type="ARBA" id="ARBA00022842"/>
    </source>
</evidence>
<evidence type="ECO:0000256" key="3">
    <source>
        <dbReference type="ARBA" id="ARBA00013025"/>
    </source>
</evidence>
<keyword evidence="4 11" id="KW-0436">Ligase</keyword>
<dbReference type="NCBIfam" id="TIGR01499">
    <property type="entry name" value="folC"/>
    <property type="match status" value="1"/>
</dbReference>
<dbReference type="PANTHER" id="PTHR11136">
    <property type="entry name" value="FOLYLPOLYGLUTAMATE SYNTHASE-RELATED"/>
    <property type="match status" value="1"/>
</dbReference>
<comment type="cofactor">
    <cofactor evidence="1">
        <name>Mg(2+)</name>
        <dbReference type="ChEBI" id="CHEBI:18420"/>
    </cofactor>
</comment>
<gene>
    <name evidence="15" type="ORF">ET996_12025</name>
</gene>
<dbReference type="GO" id="GO:0005524">
    <property type="term" value="F:ATP binding"/>
    <property type="evidence" value="ECO:0007669"/>
    <property type="project" value="UniProtKB-KW"/>
</dbReference>
<dbReference type="SUPFAM" id="SSF53244">
    <property type="entry name" value="MurD-like peptide ligases, peptide-binding domain"/>
    <property type="match status" value="1"/>
</dbReference>
<reference evidence="15 16" key="1">
    <citation type="submission" date="2019-01" db="EMBL/GenBank/DDBJ databases">
        <title>Lactibacter flavus gen. nov., sp. nov., a novel bacterium of the family Propionibacteriaceae isolated from raw milk and dairy products.</title>
        <authorList>
            <person name="Huptas C."/>
            <person name="Wenning M."/>
            <person name="Breitenwieser F."/>
            <person name="Doll E."/>
            <person name="Von Neubeck M."/>
            <person name="Busse H.-J."/>
            <person name="Scherer S."/>
        </authorList>
    </citation>
    <scope>NUCLEOTIDE SEQUENCE [LARGE SCALE GENOMIC DNA]</scope>
    <source>
        <strain evidence="15 16">DSM 22130</strain>
    </source>
</reference>
<dbReference type="Gene3D" id="3.40.1190.10">
    <property type="entry name" value="Mur-like, catalytic domain"/>
    <property type="match status" value="1"/>
</dbReference>
<comment type="caution">
    <text evidence="15">The sequence shown here is derived from an EMBL/GenBank/DDBJ whole genome shotgun (WGS) entry which is preliminary data.</text>
</comment>
<evidence type="ECO:0000256" key="9">
    <source>
        <dbReference type="ARBA" id="ARBA00030592"/>
    </source>
</evidence>
<evidence type="ECO:0000256" key="4">
    <source>
        <dbReference type="ARBA" id="ARBA00022598"/>
    </source>
</evidence>
<accession>A0A4Q9KIC1</accession>
<comment type="catalytic activity">
    <reaction evidence="10">
        <text>(6S)-5,6,7,8-tetrahydrofolyl-(gamma-L-Glu)(n) + L-glutamate + ATP = (6S)-5,6,7,8-tetrahydrofolyl-(gamma-L-Glu)(n+1) + ADP + phosphate + H(+)</text>
        <dbReference type="Rhea" id="RHEA:10580"/>
        <dbReference type="Rhea" id="RHEA-COMP:14738"/>
        <dbReference type="Rhea" id="RHEA-COMP:14740"/>
        <dbReference type="ChEBI" id="CHEBI:15378"/>
        <dbReference type="ChEBI" id="CHEBI:29985"/>
        <dbReference type="ChEBI" id="CHEBI:30616"/>
        <dbReference type="ChEBI" id="CHEBI:43474"/>
        <dbReference type="ChEBI" id="CHEBI:141005"/>
        <dbReference type="ChEBI" id="CHEBI:456216"/>
        <dbReference type="EC" id="6.3.2.17"/>
    </reaction>
</comment>
<evidence type="ECO:0000256" key="6">
    <source>
        <dbReference type="ARBA" id="ARBA00022741"/>
    </source>
</evidence>
<keyword evidence="16" id="KW-1185">Reference proteome</keyword>
<keyword evidence="6 11" id="KW-0547">Nucleotide-binding</keyword>
<dbReference type="Proteomes" id="UP000291933">
    <property type="component" value="Unassembled WGS sequence"/>
</dbReference>
<evidence type="ECO:0000259" key="13">
    <source>
        <dbReference type="Pfam" id="PF02875"/>
    </source>
</evidence>
<dbReference type="SUPFAM" id="SSF53623">
    <property type="entry name" value="MurD-like peptide ligases, catalytic domain"/>
    <property type="match status" value="1"/>
</dbReference>
<dbReference type="GO" id="GO:0005737">
    <property type="term" value="C:cytoplasm"/>
    <property type="evidence" value="ECO:0007669"/>
    <property type="project" value="TreeGrafter"/>
</dbReference>
<keyword evidence="5" id="KW-0479">Metal-binding</keyword>
<keyword evidence="8" id="KW-0460">Magnesium</keyword>
<evidence type="ECO:0000256" key="2">
    <source>
        <dbReference type="ARBA" id="ARBA00008276"/>
    </source>
</evidence>
<dbReference type="InterPro" id="IPR018109">
    <property type="entry name" value="Folylpolyglutamate_synth_CS"/>
</dbReference>
<dbReference type="Pfam" id="PF08245">
    <property type="entry name" value="Mur_ligase_M"/>
    <property type="match status" value="1"/>
</dbReference>
<dbReference type="GO" id="GO:0004326">
    <property type="term" value="F:tetrahydrofolylpolyglutamate synthase activity"/>
    <property type="evidence" value="ECO:0007669"/>
    <property type="project" value="UniProtKB-EC"/>
</dbReference>
<dbReference type="EC" id="6.3.2.17" evidence="3"/>
<dbReference type="GO" id="GO:0008841">
    <property type="term" value="F:dihydrofolate synthase activity"/>
    <property type="evidence" value="ECO:0007669"/>
    <property type="project" value="TreeGrafter"/>
</dbReference>
<name>A0A4Q9KIC1_PROTD</name>
<evidence type="ECO:0000256" key="11">
    <source>
        <dbReference type="PIRNR" id="PIRNR001563"/>
    </source>
</evidence>